<evidence type="ECO:0000259" key="12">
    <source>
        <dbReference type="SMART" id="SM00848"/>
    </source>
</evidence>
<sequence length="366" mass="41338">LSFSFPGFGNMNPFLFLVFLCMRTVSAALALDHSLHAQWHEWKAKHGKTYSKNEEGWRRAVWEKNLRMIEQHNGEYSQGKHGFTMAMNAFGDMTNEEFGQVRNSFQYQKLREGQLFQEPLFGDVPDSVDWREEGYVTPVKDQGHCGSCWAFSATGALEGQMFRKTGVLVSLSEQNLLDCSRVQGNQGCHGGLMDSAFQYIKDNGGLDSEESYPYEAQVGSCRYNPENSAANDTGVMYIPKHEAALKKAVATVGPISVSIDASLQSFQFYEKGIYYDAECKSHEPNHAVLVVGYGFEGTDPESNKYWLVKNRCALPTVCMCDNQEGILVSVSIYLQVLKIFIPLRLNMEILMYDYNINMLLQAPWGY</sequence>
<evidence type="ECO:0000256" key="8">
    <source>
        <dbReference type="ARBA" id="ARBA00023228"/>
    </source>
</evidence>
<comment type="similarity">
    <text evidence="9">To the propeptide regions of cysteine proteases.</text>
</comment>
<reference evidence="13" key="1">
    <citation type="submission" date="2025-08" db="UniProtKB">
        <authorList>
            <consortium name="Ensembl"/>
        </authorList>
    </citation>
    <scope>IDENTIFICATION</scope>
</reference>
<evidence type="ECO:0000256" key="2">
    <source>
        <dbReference type="ARBA" id="ARBA00008455"/>
    </source>
</evidence>
<dbReference type="AlphaFoldDB" id="A0A8D2AVF8"/>
<protein>
    <recommendedName>
        <fullName evidence="15">Cathepsin L1</fullName>
    </recommendedName>
</protein>
<dbReference type="FunFam" id="3.90.70.10:FF:000332">
    <property type="entry name" value="Cathepsin L1"/>
    <property type="match status" value="1"/>
</dbReference>
<dbReference type="PROSITE" id="PS00139">
    <property type="entry name" value="THIOL_PROTEASE_CYS"/>
    <property type="match status" value="1"/>
</dbReference>
<keyword evidence="7" id="KW-1015">Disulfide bond</keyword>
<evidence type="ECO:0000313" key="14">
    <source>
        <dbReference type="Proteomes" id="UP000694564"/>
    </source>
</evidence>
<dbReference type="SUPFAM" id="SSF54001">
    <property type="entry name" value="Cysteine proteinases"/>
    <property type="match status" value="1"/>
</dbReference>
<reference evidence="13" key="2">
    <citation type="submission" date="2025-09" db="UniProtKB">
        <authorList>
            <consortium name="Ensembl"/>
        </authorList>
    </citation>
    <scope>IDENTIFICATION</scope>
</reference>
<dbReference type="Ensembl" id="ENSSVLT00005007904.1">
    <property type="protein sequence ID" value="ENSSVLP00005007091.1"/>
    <property type="gene ID" value="ENSSVLG00005005478.1"/>
</dbReference>
<feature type="signal peptide" evidence="10">
    <location>
        <begin position="1"/>
        <end position="27"/>
    </location>
</feature>
<name>A0A8D2AVF8_SCIVU</name>
<feature type="domain" description="Cathepsin propeptide inhibitor" evidence="12">
    <location>
        <begin position="39"/>
        <end position="98"/>
    </location>
</feature>
<keyword evidence="5" id="KW-0788">Thiol protease</keyword>
<proteinExistence type="inferred from homology"/>
<evidence type="ECO:0000256" key="7">
    <source>
        <dbReference type="ARBA" id="ARBA00023157"/>
    </source>
</evidence>
<dbReference type="Pfam" id="PF08246">
    <property type="entry name" value="Inhibitor_I29"/>
    <property type="match status" value="1"/>
</dbReference>
<dbReference type="Gene3D" id="3.90.70.10">
    <property type="entry name" value="Cysteine proteinases"/>
    <property type="match status" value="1"/>
</dbReference>
<evidence type="ECO:0000256" key="6">
    <source>
        <dbReference type="ARBA" id="ARBA00023145"/>
    </source>
</evidence>
<comment type="similarity">
    <text evidence="2">Belongs to the peptidase C1 family.</text>
</comment>
<dbReference type="PANTHER" id="PTHR12411">
    <property type="entry name" value="CYSTEINE PROTEASE FAMILY C1-RELATED"/>
    <property type="match status" value="1"/>
</dbReference>
<keyword evidence="14" id="KW-1185">Reference proteome</keyword>
<evidence type="ECO:0000256" key="3">
    <source>
        <dbReference type="ARBA" id="ARBA00022670"/>
    </source>
</evidence>
<evidence type="ECO:0000259" key="11">
    <source>
        <dbReference type="SMART" id="SM00645"/>
    </source>
</evidence>
<accession>A0A8D2AVF8</accession>
<comment type="subcellular location">
    <subcellularLocation>
        <location evidence="1">Lysosome</location>
    </subcellularLocation>
</comment>
<dbReference type="Pfam" id="PF00112">
    <property type="entry name" value="Peptidase_C1"/>
    <property type="match status" value="1"/>
</dbReference>
<dbReference type="InterPro" id="IPR039417">
    <property type="entry name" value="Peptidase_C1A_papain-like"/>
</dbReference>
<evidence type="ECO:0000256" key="4">
    <source>
        <dbReference type="ARBA" id="ARBA00022801"/>
    </source>
</evidence>
<keyword evidence="6" id="KW-0865">Zymogen</keyword>
<feature type="chain" id="PRO_5034375232" description="Cathepsin L1" evidence="10">
    <location>
        <begin position="28"/>
        <end position="366"/>
    </location>
</feature>
<dbReference type="GO" id="GO:0008234">
    <property type="term" value="F:cysteine-type peptidase activity"/>
    <property type="evidence" value="ECO:0007669"/>
    <property type="project" value="UniProtKB-KW"/>
</dbReference>
<dbReference type="CDD" id="cd02248">
    <property type="entry name" value="Peptidase_C1A"/>
    <property type="match status" value="1"/>
</dbReference>
<evidence type="ECO:0000256" key="1">
    <source>
        <dbReference type="ARBA" id="ARBA00004371"/>
    </source>
</evidence>
<keyword evidence="8" id="KW-0458">Lysosome</keyword>
<dbReference type="InterPro" id="IPR013128">
    <property type="entry name" value="Peptidase_C1A"/>
</dbReference>
<dbReference type="PRINTS" id="PR00705">
    <property type="entry name" value="PAPAIN"/>
</dbReference>
<organism evidence="13 14">
    <name type="scientific">Sciurus vulgaris</name>
    <name type="common">Eurasian red squirrel</name>
    <dbReference type="NCBI Taxonomy" id="55149"/>
    <lineage>
        <taxon>Eukaryota</taxon>
        <taxon>Metazoa</taxon>
        <taxon>Chordata</taxon>
        <taxon>Craniata</taxon>
        <taxon>Vertebrata</taxon>
        <taxon>Euteleostomi</taxon>
        <taxon>Mammalia</taxon>
        <taxon>Eutheria</taxon>
        <taxon>Euarchontoglires</taxon>
        <taxon>Glires</taxon>
        <taxon>Rodentia</taxon>
        <taxon>Sciuromorpha</taxon>
        <taxon>Sciuridae</taxon>
        <taxon>Sciurinae</taxon>
        <taxon>Sciurini</taxon>
        <taxon>Sciurus</taxon>
    </lineage>
</organism>
<dbReference type="InterPro" id="IPR000169">
    <property type="entry name" value="Pept_cys_AS"/>
</dbReference>
<evidence type="ECO:0000256" key="10">
    <source>
        <dbReference type="SAM" id="SignalP"/>
    </source>
</evidence>
<dbReference type="FunFam" id="1.10.287.2250:FF:000003">
    <property type="entry name" value="Cathepsin L"/>
    <property type="match status" value="1"/>
</dbReference>
<dbReference type="GeneTree" id="ENSGT00940000154367"/>
<dbReference type="GO" id="GO:0005764">
    <property type="term" value="C:lysosome"/>
    <property type="evidence" value="ECO:0007669"/>
    <property type="project" value="UniProtKB-SubCell"/>
</dbReference>
<keyword evidence="10" id="KW-0732">Signal</keyword>
<dbReference type="GO" id="GO:0006508">
    <property type="term" value="P:proteolysis"/>
    <property type="evidence" value="ECO:0007669"/>
    <property type="project" value="UniProtKB-KW"/>
</dbReference>
<dbReference type="InterPro" id="IPR013201">
    <property type="entry name" value="Prot_inhib_I29"/>
</dbReference>
<feature type="domain" description="Peptidase C1A papain C-terminal" evidence="11">
    <location>
        <begin position="124"/>
        <end position="334"/>
    </location>
</feature>
<dbReference type="InterPro" id="IPR038765">
    <property type="entry name" value="Papain-like_cys_pep_sf"/>
</dbReference>
<evidence type="ECO:0000313" key="13">
    <source>
        <dbReference type="Ensembl" id="ENSSVLP00005007091.1"/>
    </source>
</evidence>
<dbReference type="InterPro" id="IPR000668">
    <property type="entry name" value="Peptidase_C1A_C"/>
</dbReference>
<dbReference type="SMART" id="SM00848">
    <property type="entry name" value="Inhibitor_I29"/>
    <property type="match status" value="1"/>
</dbReference>
<evidence type="ECO:0000256" key="9">
    <source>
        <dbReference type="ARBA" id="ARBA00061596"/>
    </source>
</evidence>
<dbReference type="SMART" id="SM00645">
    <property type="entry name" value="Pept_C1"/>
    <property type="match status" value="1"/>
</dbReference>
<keyword evidence="3" id="KW-0645">Protease</keyword>
<evidence type="ECO:0008006" key="15">
    <source>
        <dbReference type="Google" id="ProtNLM"/>
    </source>
</evidence>
<dbReference type="Proteomes" id="UP000694564">
    <property type="component" value="Chromosome 13"/>
</dbReference>
<keyword evidence="4" id="KW-0378">Hydrolase</keyword>
<evidence type="ECO:0000256" key="5">
    <source>
        <dbReference type="ARBA" id="ARBA00022807"/>
    </source>
</evidence>